<accession>A0A1T4ZR45</accession>
<gene>
    <name evidence="1" type="ORF">SAMN06295937_100135</name>
</gene>
<evidence type="ECO:0000313" key="1">
    <source>
        <dbReference type="EMBL" id="SKB25146.1"/>
    </source>
</evidence>
<name>A0A1T4ZR45_9SPHN</name>
<dbReference type="Proteomes" id="UP000190044">
    <property type="component" value="Unassembled WGS sequence"/>
</dbReference>
<keyword evidence="2" id="KW-1185">Reference proteome</keyword>
<protein>
    <submittedName>
        <fullName evidence="1">Uncharacterized protein</fullName>
    </submittedName>
</protein>
<organism evidence="1 2">
    <name type="scientific">Sphingopyxis flava</name>
    <dbReference type="NCBI Taxonomy" id="1507287"/>
    <lineage>
        <taxon>Bacteria</taxon>
        <taxon>Pseudomonadati</taxon>
        <taxon>Pseudomonadota</taxon>
        <taxon>Alphaproteobacteria</taxon>
        <taxon>Sphingomonadales</taxon>
        <taxon>Sphingomonadaceae</taxon>
        <taxon>Sphingopyxis</taxon>
    </lineage>
</organism>
<dbReference type="EMBL" id="FUYP01000001">
    <property type="protein sequence ID" value="SKB25146.1"/>
    <property type="molecule type" value="Genomic_DNA"/>
</dbReference>
<dbReference type="AlphaFoldDB" id="A0A1T4ZR45"/>
<proteinExistence type="predicted"/>
<sequence length="31" mass="3307">MDFEVLGGGFHVESIVRPDVVEAVRDCAATS</sequence>
<evidence type="ECO:0000313" key="2">
    <source>
        <dbReference type="Proteomes" id="UP000190044"/>
    </source>
</evidence>
<reference evidence="2" key="1">
    <citation type="submission" date="2017-02" db="EMBL/GenBank/DDBJ databases">
        <authorList>
            <person name="Varghese N."/>
            <person name="Submissions S."/>
        </authorList>
    </citation>
    <scope>NUCLEOTIDE SEQUENCE [LARGE SCALE GENOMIC DNA]</scope>
    <source>
        <strain evidence="2">R11H</strain>
    </source>
</reference>